<feature type="region of interest" description="Disordered" evidence="1">
    <location>
        <begin position="21"/>
        <end position="158"/>
    </location>
</feature>
<dbReference type="AlphaFoldDB" id="A0A6B2LJD1"/>
<proteinExistence type="predicted"/>
<feature type="compositionally biased region" description="Basic residues" evidence="1">
    <location>
        <begin position="42"/>
        <end position="51"/>
    </location>
</feature>
<protein>
    <submittedName>
        <fullName evidence="2">Uncharacterized protein</fullName>
    </submittedName>
</protein>
<feature type="compositionally biased region" description="Low complexity" evidence="1">
    <location>
        <begin position="32"/>
        <end position="41"/>
    </location>
</feature>
<name>A0A6B2LJD1_9EUKA</name>
<evidence type="ECO:0000256" key="1">
    <source>
        <dbReference type="SAM" id="MobiDB-lite"/>
    </source>
</evidence>
<sequence>MPPVRAGLRYPSRHQTAHLHAGLLQGPPGPVHPLRLLLPRRGASRPHRRLRGPALAPPHREPRPAPPGPRLRRLRPPLLPRRPPARLRLRRQEDQSLAGRGRALPAHPGGRGAGPPGRRDQRGLLPGRAQRGLREPRPPAAGVRRGERGPPAGLGGPLRCCVLAGLLPGW</sequence>
<accession>A0A6B2LJD1</accession>
<organism evidence="2">
    <name type="scientific">Arcella intermedia</name>
    <dbReference type="NCBI Taxonomy" id="1963864"/>
    <lineage>
        <taxon>Eukaryota</taxon>
        <taxon>Amoebozoa</taxon>
        <taxon>Tubulinea</taxon>
        <taxon>Elardia</taxon>
        <taxon>Arcellinida</taxon>
        <taxon>Sphaerothecina</taxon>
        <taxon>Arcellidae</taxon>
        <taxon>Arcella</taxon>
    </lineage>
</organism>
<reference evidence="2" key="1">
    <citation type="journal article" date="2020" name="J. Eukaryot. Microbiol.">
        <title>De novo Sequencing, Assembly and Annotation of the Transcriptome for the Free-Living Testate Amoeba Arcella intermedia.</title>
        <authorList>
            <person name="Ribeiro G.M."/>
            <person name="Porfirio-Sousa A.L."/>
            <person name="Maurer-Alcala X.X."/>
            <person name="Katz L.A."/>
            <person name="Lahr D.J.G."/>
        </authorList>
    </citation>
    <scope>NUCLEOTIDE SEQUENCE</scope>
</reference>
<feature type="compositionally biased region" description="Low complexity" evidence="1">
    <location>
        <begin position="98"/>
        <end position="108"/>
    </location>
</feature>
<evidence type="ECO:0000313" key="2">
    <source>
        <dbReference type="EMBL" id="NDV37084.1"/>
    </source>
</evidence>
<dbReference type="EMBL" id="GIBP01008115">
    <property type="protein sequence ID" value="NDV37084.1"/>
    <property type="molecule type" value="Transcribed_RNA"/>
</dbReference>